<feature type="compositionally biased region" description="Basic residues" evidence="1">
    <location>
        <begin position="120"/>
        <end position="130"/>
    </location>
</feature>
<dbReference type="EMBL" id="CM029049">
    <property type="protein sequence ID" value="KAG2570899.1"/>
    <property type="molecule type" value="Genomic_DNA"/>
</dbReference>
<evidence type="ECO:0000313" key="3">
    <source>
        <dbReference type="Proteomes" id="UP000823388"/>
    </source>
</evidence>
<gene>
    <name evidence="2" type="ORF">PVAP13_7KG031758</name>
</gene>
<sequence length="405" mass="43904">MVRWELGKGHGAQAEPLSTRRLLATSPLAASSDGAGGDGCVHQRLISTAALLPNQYPNRYAGIPSLRLHRRRHDKNGIASTLLLIRSLWTGLPNPSRARRAHPWKRPPPLLAPPDPAPARRIRRRRRTPLRRAPAPGRIPAPSADPLAPALGPPGCREGGREAAARKVGEEAAGSATSSSSDRATAAAGLVRRAAADPQGGERLALVEELGGRGALPPCLRPHRPSRPHPLEEWVTLPEPPWDREREKGERGGGGGPSLEGREGRREGRRHRPPLALATSGALRQPAALAVLRRYNCRHCDHRRCLCSPGALRLLHNPQSWLHLAPAARTWLQPPRVAPALLLPVAPTCGALRSSDRCLAPSSVRASFFMCHLLWCLCSALCTSTRLHPALPTLWFLLRVWSSSP</sequence>
<name>A0A8T0QDJ0_PANVG</name>
<feature type="compositionally biased region" description="Pro residues" evidence="1">
    <location>
        <begin position="106"/>
        <end position="117"/>
    </location>
</feature>
<feature type="compositionally biased region" description="Basic and acidic residues" evidence="1">
    <location>
        <begin position="241"/>
        <end position="251"/>
    </location>
</feature>
<comment type="caution">
    <text evidence="2">The sequence shown here is derived from an EMBL/GenBank/DDBJ whole genome shotgun (WGS) entry which is preliminary data.</text>
</comment>
<feature type="region of interest" description="Disordered" evidence="1">
    <location>
        <begin position="95"/>
        <end position="196"/>
    </location>
</feature>
<proteinExistence type="predicted"/>
<feature type="compositionally biased region" description="Low complexity" evidence="1">
    <location>
        <begin position="172"/>
        <end position="193"/>
    </location>
</feature>
<feature type="compositionally biased region" description="Low complexity" evidence="1">
    <location>
        <begin position="131"/>
        <end position="155"/>
    </location>
</feature>
<keyword evidence="3" id="KW-1185">Reference proteome</keyword>
<dbReference type="AlphaFoldDB" id="A0A8T0QDJ0"/>
<feature type="region of interest" description="Disordered" evidence="1">
    <location>
        <begin position="215"/>
        <end position="273"/>
    </location>
</feature>
<organism evidence="2 3">
    <name type="scientific">Panicum virgatum</name>
    <name type="common">Blackwell switchgrass</name>
    <dbReference type="NCBI Taxonomy" id="38727"/>
    <lineage>
        <taxon>Eukaryota</taxon>
        <taxon>Viridiplantae</taxon>
        <taxon>Streptophyta</taxon>
        <taxon>Embryophyta</taxon>
        <taxon>Tracheophyta</taxon>
        <taxon>Spermatophyta</taxon>
        <taxon>Magnoliopsida</taxon>
        <taxon>Liliopsida</taxon>
        <taxon>Poales</taxon>
        <taxon>Poaceae</taxon>
        <taxon>PACMAD clade</taxon>
        <taxon>Panicoideae</taxon>
        <taxon>Panicodae</taxon>
        <taxon>Paniceae</taxon>
        <taxon>Panicinae</taxon>
        <taxon>Panicum</taxon>
        <taxon>Panicum sect. Hiantes</taxon>
    </lineage>
</organism>
<dbReference type="Proteomes" id="UP000823388">
    <property type="component" value="Chromosome 7K"/>
</dbReference>
<accession>A0A8T0QDJ0</accession>
<evidence type="ECO:0000256" key="1">
    <source>
        <dbReference type="SAM" id="MobiDB-lite"/>
    </source>
</evidence>
<evidence type="ECO:0000313" key="2">
    <source>
        <dbReference type="EMBL" id="KAG2570899.1"/>
    </source>
</evidence>
<reference evidence="2" key="1">
    <citation type="submission" date="2020-05" db="EMBL/GenBank/DDBJ databases">
        <title>WGS assembly of Panicum virgatum.</title>
        <authorList>
            <person name="Lovell J.T."/>
            <person name="Jenkins J."/>
            <person name="Shu S."/>
            <person name="Juenger T.E."/>
            <person name="Schmutz J."/>
        </authorList>
    </citation>
    <scope>NUCLEOTIDE SEQUENCE</scope>
    <source>
        <strain evidence="2">AP13</strain>
    </source>
</reference>
<feature type="compositionally biased region" description="Basic and acidic residues" evidence="1">
    <location>
        <begin position="158"/>
        <end position="170"/>
    </location>
</feature>
<protein>
    <submittedName>
        <fullName evidence="2">Uncharacterized protein</fullName>
    </submittedName>
</protein>